<protein>
    <submittedName>
        <fullName evidence="2">Glutathione S-transferase</fullName>
    </submittedName>
</protein>
<dbReference type="Pfam" id="PF02798">
    <property type="entry name" value="GST_N"/>
    <property type="match status" value="1"/>
</dbReference>
<dbReference type="PANTHER" id="PTHR44051">
    <property type="entry name" value="GLUTATHIONE S-TRANSFERASE-RELATED"/>
    <property type="match status" value="1"/>
</dbReference>
<dbReference type="InterPro" id="IPR040079">
    <property type="entry name" value="Glutathione_S-Trfase"/>
</dbReference>
<gene>
    <name evidence="2" type="ORF">GNQ48_31945</name>
</gene>
<dbReference type="InterPro" id="IPR004045">
    <property type="entry name" value="Glutathione_S-Trfase_N"/>
</dbReference>
<dbReference type="Proteomes" id="UP000433532">
    <property type="component" value="Unassembled WGS sequence"/>
</dbReference>
<sequence>MFSTPLNAKSQLSGNCFKVRLLLSILGVQYETEVVEFHPGREHKRPAFLRINPMGQLPVLQNGEKIIRDSQAILVYLASIFDPSRKWYPLDQPEVLGDIQVWLAFADSLTGSLSAARLHELFMYDFDADACRARAQTLLEVMDKHLWINRQQDFKFLCPLAHATIADIACFPYVAMADEAGLSLQDYPSVRLWLDEVRRIPGFTVMAGIFPAGKP</sequence>
<dbReference type="SUPFAM" id="SSF47616">
    <property type="entry name" value="GST C-terminal domain-like"/>
    <property type="match status" value="1"/>
</dbReference>
<dbReference type="AlphaFoldDB" id="A0A844NVD6"/>
<keyword evidence="2" id="KW-0808">Transferase</keyword>
<evidence type="ECO:0000313" key="2">
    <source>
        <dbReference type="EMBL" id="MUI39590.1"/>
    </source>
</evidence>
<dbReference type="InterPro" id="IPR036249">
    <property type="entry name" value="Thioredoxin-like_sf"/>
</dbReference>
<dbReference type="SFLD" id="SFLDS00019">
    <property type="entry name" value="Glutathione_Transferase_(cytos"/>
    <property type="match status" value="1"/>
</dbReference>
<dbReference type="EMBL" id="WOAD01000072">
    <property type="protein sequence ID" value="MUI39590.1"/>
    <property type="molecule type" value="Genomic_DNA"/>
</dbReference>
<proteinExistence type="predicted"/>
<dbReference type="SFLD" id="SFLDG00358">
    <property type="entry name" value="Main_(cytGST)"/>
    <property type="match status" value="1"/>
</dbReference>
<dbReference type="PANTHER" id="PTHR44051:SF8">
    <property type="entry name" value="GLUTATHIONE S-TRANSFERASE GSTA"/>
    <property type="match status" value="1"/>
</dbReference>
<organism evidence="2 3">
    <name type="scientific">Pseudomonas aeruginosa</name>
    <dbReference type="NCBI Taxonomy" id="287"/>
    <lineage>
        <taxon>Bacteria</taxon>
        <taxon>Pseudomonadati</taxon>
        <taxon>Pseudomonadota</taxon>
        <taxon>Gammaproteobacteria</taxon>
        <taxon>Pseudomonadales</taxon>
        <taxon>Pseudomonadaceae</taxon>
        <taxon>Pseudomonas</taxon>
    </lineage>
</organism>
<feature type="domain" description="GST N-terminal" evidence="1">
    <location>
        <begin position="3"/>
        <end position="85"/>
    </location>
</feature>
<dbReference type="Gene3D" id="1.20.1050.10">
    <property type="match status" value="1"/>
</dbReference>
<dbReference type="InterPro" id="IPR036282">
    <property type="entry name" value="Glutathione-S-Trfase_C_sf"/>
</dbReference>
<reference evidence="2 3" key="1">
    <citation type="submission" date="2019-11" db="EMBL/GenBank/DDBJ databases">
        <title>Genomes of ocular Pseudomonas aeruginosa isolates.</title>
        <authorList>
            <person name="Khan M."/>
            <person name="Rice S.A."/>
            <person name="Willcox M.D.P."/>
            <person name="Stapleton F."/>
        </authorList>
    </citation>
    <scope>NUCLEOTIDE SEQUENCE [LARGE SCALE GENOMIC DNA]</scope>
    <source>
        <strain evidence="2 3">PA221</strain>
    </source>
</reference>
<accession>A0A844NVD6</accession>
<dbReference type="PROSITE" id="PS50404">
    <property type="entry name" value="GST_NTER"/>
    <property type="match status" value="1"/>
</dbReference>
<comment type="caution">
    <text evidence="2">The sequence shown here is derived from an EMBL/GenBank/DDBJ whole genome shotgun (WGS) entry which is preliminary data.</text>
</comment>
<dbReference type="GO" id="GO:0016740">
    <property type="term" value="F:transferase activity"/>
    <property type="evidence" value="ECO:0007669"/>
    <property type="project" value="UniProtKB-KW"/>
</dbReference>
<dbReference type="RefSeq" id="WP_330999806.1">
    <property type="nucleotide sequence ID" value="NZ_WOAD01000072.1"/>
</dbReference>
<dbReference type="SUPFAM" id="SSF52833">
    <property type="entry name" value="Thioredoxin-like"/>
    <property type="match status" value="1"/>
</dbReference>
<name>A0A844NVD6_PSEAI</name>
<evidence type="ECO:0000313" key="3">
    <source>
        <dbReference type="Proteomes" id="UP000433532"/>
    </source>
</evidence>
<dbReference type="CDD" id="cd03056">
    <property type="entry name" value="GST_N_4"/>
    <property type="match status" value="1"/>
</dbReference>
<dbReference type="Gene3D" id="3.40.30.10">
    <property type="entry name" value="Glutaredoxin"/>
    <property type="match status" value="1"/>
</dbReference>
<evidence type="ECO:0000259" key="1">
    <source>
        <dbReference type="PROSITE" id="PS50404"/>
    </source>
</evidence>